<sequence>MSREALSSKQALQERTAGEQGMQRTLRDANIQKGQLLEKRQVERFGIGSIREVKGAEASDAKGGREAVH</sequence>
<keyword evidence="3" id="KW-1185">Reference proteome</keyword>
<feature type="region of interest" description="Disordered" evidence="1">
    <location>
        <begin position="48"/>
        <end position="69"/>
    </location>
</feature>
<proteinExistence type="predicted"/>
<reference evidence="2" key="1">
    <citation type="submission" date="2020-10" db="EMBL/GenBank/DDBJ databases">
        <authorList>
            <person name="Han B."/>
            <person name="Lu T."/>
            <person name="Zhao Q."/>
            <person name="Huang X."/>
            <person name="Zhao Y."/>
        </authorList>
    </citation>
    <scope>NUCLEOTIDE SEQUENCE</scope>
</reference>
<feature type="region of interest" description="Disordered" evidence="1">
    <location>
        <begin position="1"/>
        <end position="29"/>
    </location>
</feature>
<dbReference type="AlphaFoldDB" id="A0A811NRR1"/>
<gene>
    <name evidence="2" type="ORF">NCGR_LOCUS18660</name>
</gene>
<feature type="compositionally biased region" description="Basic and acidic residues" evidence="1">
    <location>
        <begin position="51"/>
        <end position="69"/>
    </location>
</feature>
<name>A0A811NRR1_9POAL</name>
<evidence type="ECO:0000313" key="2">
    <source>
        <dbReference type="EMBL" id="CAD6227017.1"/>
    </source>
</evidence>
<feature type="compositionally biased region" description="Polar residues" evidence="1">
    <location>
        <begin position="1"/>
        <end position="13"/>
    </location>
</feature>
<dbReference type="EMBL" id="CAJGYO010000004">
    <property type="protein sequence ID" value="CAD6227017.1"/>
    <property type="molecule type" value="Genomic_DNA"/>
</dbReference>
<accession>A0A811NRR1</accession>
<evidence type="ECO:0000313" key="3">
    <source>
        <dbReference type="Proteomes" id="UP000604825"/>
    </source>
</evidence>
<dbReference type="Proteomes" id="UP000604825">
    <property type="component" value="Unassembled WGS sequence"/>
</dbReference>
<comment type="caution">
    <text evidence="2">The sequence shown here is derived from an EMBL/GenBank/DDBJ whole genome shotgun (WGS) entry which is preliminary data.</text>
</comment>
<evidence type="ECO:0000256" key="1">
    <source>
        <dbReference type="SAM" id="MobiDB-lite"/>
    </source>
</evidence>
<organism evidence="2 3">
    <name type="scientific">Miscanthus lutarioriparius</name>
    <dbReference type="NCBI Taxonomy" id="422564"/>
    <lineage>
        <taxon>Eukaryota</taxon>
        <taxon>Viridiplantae</taxon>
        <taxon>Streptophyta</taxon>
        <taxon>Embryophyta</taxon>
        <taxon>Tracheophyta</taxon>
        <taxon>Spermatophyta</taxon>
        <taxon>Magnoliopsida</taxon>
        <taxon>Liliopsida</taxon>
        <taxon>Poales</taxon>
        <taxon>Poaceae</taxon>
        <taxon>PACMAD clade</taxon>
        <taxon>Panicoideae</taxon>
        <taxon>Andropogonodae</taxon>
        <taxon>Andropogoneae</taxon>
        <taxon>Saccharinae</taxon>
        <taxon>Miscanthus</taxon>
    </lineage>
</organism>
<protein>
    <submittedName>
        <fullName evidence="2">Uncharacterized protein</fullName>
    </submittedName>
</protein>